<organism evidence="1 2">
    <name type="scientific">Beauveria bassiana</name>
    <name type="common">White muscardine disease fungus</name>
    <name type="synonym">Tritirachium shiotae</name>
    <dbReference type="NCBI Taxonomy" id="176275"/>
    <lineage>
        <taxon>Eukaryota</taxon>
        <taxon>Fungi</taxon>
        <taxon>Dikarya</taxon>
        <taxon>Ascomycota</taxon>
        <taxon>Pezizomycotina</taxon>
        <taxon>Sordariomycetes</taxon>
        <taxon>Hypocreomycetidae</taxon>
        <taxon>Hypocreales</taxon>
        <taxon>Cordycipitaceae</taxon>
        <taxon>Beauveria</taxon>
    </lineage>
</organism>
<evidence type="ECO:0000313" key="1">
    <source>
        <dbReference type="EMBL" id="PMB72836.1"/>
    </source>
</evidence>
<dbReference type="InterPro" id="IPR053187">
    <property type="entry name" value="Notoamide_regulator"/>
</dbReference>
<accession>A0A2N6NZX7</accession>
<proteinExistence type="predicted"/>
<evidence type="ECO:0000313" key="2">
    <source>
        <dbReference type="Proteomes" id="UP000235728"/>
    </source>
</evidence>
<dbReference type="CDD" id="cd12148">
    <property type="entry name" value="fungal_TF_MHR"/>
    <property type="match status" value="1"/>
</dbReference>
<dbReference type="PANTHER" id="PTHR47256:SF1">
    <property type="entry name" value="ZN(II)2CYS6 TRANSCRIPTION FACTOR (EUROFUNG)"/>
    <property type="match status" value="1"/>
</dbReference>
<dbReference type="Proteomes" id="UP000235728">
    <property type="component" value="Unassembled WGS sequence"/>
</dbReference>
<dbReference type="AlphaFoldDB" id="A0A2N6NZX7"/>
<comment type="caution">
    <text evidence="1">The sequence shown here is derived from an EMBL/GenBank/DDBJ whole genome shotgun (WGS) entry which is preliminary data.</text>
</comment>
<sequence length="105" mass="11752">MATVMSKNRAEFRDPSTMGYRFLAECRRLWELEIGNSSLTNIQAATILSLTYNMNGLDKVGWTYMIQAIAAAKSIDLFGDVPDSDSQKIKVVKTFTAWGLYGFQA</sequence>
<dbReference type="PANTHER" id="PTHR47256">
    <property type="entry name" value="ZN(II)2CYS6 TRANSCRIPTION FACTOR (EUROFUNG)-RELATED"/>
    <property type="match status" value="1"/>
</dbReference>
<reference evidence="1 2" key="1">
    <citation type="journal article" date="2016" name="Appl. Microbiol. Biotechnol.">
        <title>Characterization of T-DNA insertion mutants with decreased virulence in the entomopathogenic fungus Beauveria bassiana JEF-007.</title>
        <authorList>
            <person name="Kim S."/>
            <person name="Lee S.J."/>
            <person name="Nai Y.S."/>
            <person name="Yu J.S."/>
            <person name="Lee M.R."/>
            <person name="Yang Y.T."/>
            <person name="Kim J.S."/>
        </authorList>
    </citation>
    <scope>NUCLEOTIDE SEQUENCE [LARGE SCALE GENOMIC DNA]</scope>
    <source>
        <strain evidence="1 2">JEF-007</strain>
    </source>
</reference>
<gene>
    <name evidence="1" type="ORF">BM221_000253</name>
</gene>
<protein>
    <submittedName>
        <fullName evidence="1">Uncharacterized protein</fullName>
    </submittedName>
</protein>
<name>A0A2N6NZX7_BEABA</name>
<dbReference type="EMBL" id="MRVG01000001">
    <property type="protein sequence ID" value="PMB72836.1"/>
    <property type="molecule type" value="Genomic_DNA"/>
</dbReference>